<sequence>MKTLLSITAVTAALTAGAFSLPVLAGDDFSAEEIQQLVNAGIVQPLDSLLQAKPLTGKLLDSELERDDGRWVYEVKWLDDEGRRHETEIDANTGKWLDDDIKKR</sequence>
<accession>A0A9X7UYN3</accession>
<dbReference type="AlphaFoldDB" id="A0A9X7UYN3"/>
<evidence type="ECO:0000259" key="2">
    <source>
        <dbReference type="Pfam" id="PF03413"/>
    </source>
</evidence>
<reference evidence="3 4" key="1">
    <citation type="submission" date="2019-11" db="EMBL/GenBank/DDBJ databases">
        <title>Venatorbacter sp. nov. a predator of Campylobacter and other Gram-negative bacteria.</title>
        <authorList>
            <person name="Saeedi A."/>
            <person name="Cummings N.J."/>
            <person name="Connerton I.F."/>
            <person name="Connerton P.L."/>
        </authorList>
    </citation>
    <scope>NUCLEOTIDE SEQUENCE [LARGE SCALE GENOMIC DNA]</scope>
    <source>
        <strain evidence="3">XL5</strain>
    </source>
</reference>
<dbReference type="Pfam" id="PF03413">
    <property type="entry name" value="PepSY"/>
    <property type="match status" value="1"/>
</dbReference>
<dbReference type="Proteomes" id="UP000596074">
    <property type="component" value="Chromosome"/>
</dbReference>
<evidence type="ECO:0000256" key="1">
    <source>
        <dbReference type="SAM" id="SignalP"/>
    </source>
</evidence>
<dbReference type="Gene3D" id="3.10.450.40">
    <property type="match status" value="1"/>
</dbReference>
<evidence type="ECO:0000313" key="4">
    <source>
        <dbReference type="Proteomes" id="UP000596074"/>
    </source>
</evidence>
<organism evidence="3 4">
    <name type="scientific">Venatoribacter cucullus</name>
    <dbReference type="NCBI Taxonomy" id="2661630"/>
    <lineage>
        <taxon>Bacteria</taxon>
        <taxon>Pseudomonadati</taxon>
        <taxon>Pseudomonadota</taxon>
        <taxon>Gammaproteobacteria</taxon>
        <taxon>Oceanospirillales</taxon>
        <taxon>Oceanospirillaceae</taxon>
        <taxon>Venatoribacter</taxon>
    </lineage>
</organism>
<name>A0A9X7UYN3_9GAMM</name>
<dbReference type="InterPro" id="IPR025711">
    <property type="entry name" value="PepSY"/>
</dbReference>
<dbReference type="KEGG" id="vcw:GJQ55_13175"/>
<feature type="domain" description="PepSY" evidence="2">
    <location>
        <begin position="55"/>
        <end position="98"/>
    </location>
</feature>
<keyword evidence="1" id="KW-0732">Signal</keyword>
<keyword evidence="4" id="KW-1185">Reference proteome</keyword>
<feature type="chain" id="PRO_5040825757" evidence="1">
    <location>
        <begin position="26"/>
        <end position="104"/>
    </location>
</feature>
<proteinExistence type="predicted"/>
<dbReference type="RefSeq" id="WP_228345444.1">
    <property type="nucleotide sequence ID" value="NZ_CP046056.1"/>
</dbReference>
<feature type="signal peptide" evidence="1">
    <location>
        <begin position="1"/>
        <end position="25"/>
    </location>
</feature>
<dbReference type="EMBL" id="CP046056">
    <property type="protein sequence ID" value="QQD25370.1"/>
    <property type="molecule type" value="Genomic_DNA"/>
</dbReference>
<gene>
    <name evidence="3" type="ORF">GJQ55_13175</name>
</gene>
<evidence type="ECO:0000313" key="3">
    <source>
        <dbReference type="EMBL" id="QQD25370.1"/>
    </source>
</evidence>
<protein>
    <submittedName>
        <fullName evidence="3">Peptidase M4</fullName>
    </submittedName>
</protein>